<organism evidence="2 3">
    <name type="scientific">Pararobbsia alpina</name>
    <dbReference type="NCBI Taxonomy" id="621374"/>
    <lineage>
        <taxon>Bacteria</taxon>
        <taxon>Pseudomonadati</taxon>
        <taxon>Pseudomonadota</taxon>
        <taxon>Betaproteobacteria</taxon>
        <taxon>Burkholderiales</taxon>
        <taxon>Burkholderiaceae</taxon>
        <taxon>Pararobbsia</taxon>
    </lineage>
</organism>
<protein>
    <recommendedName>
        <fullName evidence="4">DUF4148 domain-containing protein</fullName>
    </recommendedName>
</protein>
<dbReference type="RefSeq" id="WP_246257044.1">
    <property type="nucleotide sequence ID" value="NZ_CADIKM010000004.1"/>
</dbReference>
<sequence>MKLIFTSLICSGLMILSTNVLAGTRLTAAQCNDYPFTPLKGKVTRAQLVQVLAELESVGYDPGAVSGYYPLDLQRAQSRLRAKYARECTDSPKHIKAQSSQ</sequence>
<name>A0A6S7AXU4_9BURK</name>
<gene>
    <name evidence="2" type="ORF">LMG28138_01147</name>
</gene>
<evidence type="ECO:0000313" key="3">
    <source>
        <dbReference type="Proteomes" id="UP000494115"/>
    </source>
</evidence>
<evidence type="ECO:0000256" key="1">
    <source>
        <dbReference type="SAM" id="SignalP"/>
    </source>
</evidence>
<feature type="chain" id="PRO_5028834182" description="DUF4148 domain-containing protein" evidence="1">
    <location>
        <begin position="23"/>
        <end position="101"/>
    </location>
</feature>
<keyword evidence="1" id="KW-0732">Signal</keyword>
<dbReference type="EMBL" id="CADIKM010000004">
    <property type="protein sequence ID" value="CAB3781220.1"/>
    <property type="molecule type" value="Genomic_DNA"/>
</dbReference>
<reference evidence="2 3" key="1">
    <citation type="submission" date="2020-04" db="EMBL/GenBank/DDBJ databases">
        <authorList>
            <person name="De Canck E."/>
        </authorList>
    </citation>
    <scope>NUCLEOTIDE SEQUENCE [LARGE SCALE GENOMIC DNA]</scope>
    <source>
        <strain evidence="2 3">LMG 28138</strain>
    </source>
</reference>
<dbReference type="AlphaFoldDB" id="A0A6S7AXU4"/>
<evidence type="ECO:0000313" key="2">
    <source>
        <dbReference type="EMBL" id="CAB3781220.1"/>
    </source>
</evidence>
<evidence type="ECO:0008006" key="4">
    <source>
        <dbReference type="Google" id="ProtNLM"/>
    </source>
</evidence>
<dbReference type="Proteomes" id="UP000494115">
    <property type="component" value="Unassembled WGS sequence"/>
</dbReference>
<feature type="signal peptide" evidence="1">
    <location>
        <begin position="1"/>
        <end position="22"/>
    </location>
</feature>
<proteinExistence type="predicted"/>
<keyword evidence="3" id="KW-1185">Reference proteome</keyword>
<accession>A0A6S7AXU4</accession>